<feature type="transmembrane region" description="Helical" evidence="1">
    <location>
        <begin position="543"/>
        <end position="570"/>
    </location>
</feature>
<proteinExistence type="predicted"/>
<dbReference type="EMBL" id="BAABHW010000004">
    <property type="protein sequence ID" value="GAA5077968.1"/>
    <property type="molecule type" value="Genomic_DNA"/>
</dbReference>
<dbReference type="Gene3D" id="3.30.70.1440">
    <property type="entry name" value="Multidrug efflux transporter AcrB pore domain"/>
    <property type="match status" value="1"/>
</dbReference>
<dbReference type="Gene3D" id="3.30.70.1320">
    <property type="entry name" value="Multidrug efflux transporter AcrB pore domain like"/>
    <property type="match status" value="1"/>
</dbReference>
<feature type="transmembrane region" description="Helical" evidence="1">
    <location>
        <begin position="1014"/>
        <end position="1040"/>
    </location>
</feature>
<evidence type="ECO:0000256" key="1">
    <source>
        <dbReference type="SAM" id="Phobius"/>
    </source>
</evidence>
<name>A0ABP9LHI7_9RHOB</name>
<evidence type="ECO:0008006" key="4">
    <source>
        <dbReference type="Google" id="ProtNLM"/>
    </source>
</evidence>
<keyword evidence="1" id="KW-0472">Membrane</keyword>
<feature type="transmembrane region" description="Helical" evidence="1">
    <location>
        <begin position="1092"/>
        <end position="1118"/>
    </location>
</feature>
<dbReference type="PRINTS" id="PR00702">
    <property type="entry name" value="ACRIFLAVINRP"/>
</dbReference>
<dbReference type="InterPro" id="IPR027463">
    <property type="entry name" value="AcrB_DN_DC_subdom"/>
</dbReference>
<reference evidence="3" key="1">
    <citation type="journal article" date="2019" name="Int. J. Syst. Evol. Microbiol.">
        <title>The Global Catalogue of Microorganisms (GCM) 10K type strain sequencing project: providing services to taxonomists for standard genome sequencing and annotation.</title>
        <authorList>
            <consortium name="The Broad Institute Genomics Platform"/>
            <consortium name="The Broad Institute Genome Sequencing Center for Infectious Disease"/>
            <person name="Wu L."/>
            <person name="Ma J."/>
        </authorList>
    </citation>
    <scope>NUCLEOTIDE SEQUENCE [LARGE SCALE GENOMIC DNA]</scope>
    <source>
        <strain evidence="3">JCM 18015</strain>
    </source>
</reference>
<organism evidence="2 3">
    <name type="scientific">[Roseibacterium] beibuensis</name>
    <dbReference type="NCBI Taxonomy" id="1193142"/>
    <lineage>
        <taxon>Bacteria</taxon>
        <taxon>Pseudomonadati</taxon>
        <taxon>Pseudomonadota</taxon>
        <taxon>Alphaproteobacteria</taxon>
        <taxon>Rhodobacterales</taxon>
        <taxon>Roseobacteraceae</taxon>
        <taxon>Roseicyclus</taxon>
    </lineage>
</organism>
<dbReference type="SUPFAM" id="SSF82693">
    <property type="entry name" value="Multidrug efflux transporter AcrB pore domain, PN1, PN2, PC1 and PC2 subdomains"/>
    <property type="match status" value="1"/>
</dbReference>
<keyword evidence="1" id="KW-0812">Transmembrane</keyword>
<dbReference type="RefSeq" id="WP_259549401.1">
    <property type="nucleotide sequence ID" value="NZ_BAABHW010000004.1"/>
</dbReference>
<comment type="caution">
    <text evidence="2">The sequence shown here is derived from an EMBL/GenBank/DDBJ whole genome shotgun (WGS) entry which is preliminary data.</text>
</comment>
<dbReference type="InterPro" id="IPR001036">
    <property type="entry name" value="Acrflvin-R"/>
</dbReference>
<accession>A0ABP9LHI7</accession>
<feature type="transmembrane region" description="Helical" evidence="1">
    <location>
        <begin position="1061"/>
        <end position="1080"/>
    </location>
</feature>
<feature type="transmembrane region" description="Helical" evidence="1">
    <location>
        <begin position="990"/>
        <end position="1008"/>
    </location>
</feature>
<feature type="transmembrane region" description="Helical" evidence="1">
    <location>
        <begin position="1139"/>
        <end position="1166"/>
    </location>
</feature>
<dbReference type="Pfam" id="PF00873">
    <property type="entry name" value="ACR_tran"/>
    <property type="match status" value="2"/>
</dbReference>
<protein>
    <recommendedName>
        <fullName evidence="4">Multidrug efflux pump subunit AcrB</fullName>
    </recommendedName>
</protein>
<feature type="transmembrane region" description="Helical" evidence="1">
    <location>
        <begin position="386"/>
        <end position="406"/>
    </location>
</feature>
<keyword evidence="1" id="KW-1133">Transmembrane helix</keyword>
<evidence type="ECO:0000313" key="3">
    <source>
        <dbReference type="Proteomes" id="UP001499910"/>
    </source>
</evidence>
<evidence type="ECO:0000313" key="2">
    <source>
        <dbReference type="EMBL" id="GAA5077968.1"/>
    </source>
</evidence>
<feature type="transmembrane region" description="Helical" evidence="1">
    <location>
        <begin position="360"/>
        <end position="380"/>
    </location>
</feature>
<keyword evidence="3" id="KW-1185">Reference proteome</keyword>
<dbReference type="PANTHER" id="PTHR32063">
    <property type="match status" value="1"/>
</dbReference>
<dbReference type="PANTHER" id="PTHR32063:SF33">
    <property type="entry name" value="RND SUPERFAMILY EFFLUX PUMP PERMEASE COMPONENT"/>
    <property type="match status" value="1"/>
</dbReference>
<dbReference type="Gene3D" id="1.20.1640.10">
    <property type="entry name" value="Multidrug efflux transporter AcrB transmembrane domain"/>
    <property type="match status" value="3"/>
</dbReference>
<dbReference type="Gene3D" id="3.30.2090.10">
    <property type="entry name" value="Multidrug efflux transporter AcrB TolC docking domain, DN and DC subdomains"/>
    <property type="match status" value="2"/>
</dbReference>
<feature type="transmembrane region" description="Helical" evidence="1">
    <location>
        <begin position="335"/>
        <end position="353"/>
    </location>
</feature>
<feature type="transmembrane region" description="Helical" evidence="1">
    <location>
        <begin position="504"/>
        <end position="531"/>
    </location>
</feature>
<feature type="transmembrane region" description="Helical" evidence="1">
    <location>
        <begin position="436"/>
        <end position="458"/>
    </location>
</feature>
<dbReference type="Gene3D" id="3.30.70.1430">
    <property type="entry name" value="Multidrug efflux transporter AcrB pore domain"/>
    <property type="match status" value="2"/>
</dbReference>
<feature type="transmembrane region" description="Helical" evidence="1">
    <location>
        <begin position="464"/>
        <end position="483"/>
    </location>
</feature>
<sequence length="1218" mass="129970">MRQLPPRASGILSYFTRHRTAANLLLVLLLVAGLAAIPQMRAQFFPDIVSDEIDIVVIWDGAGAEDVDAGIVAVLEPVLLAVPGVVGSESRSSEGRASMALEFEPGWDMSRAADELQAALDGITDLPDDADEPDLRRGQWWDRVTDVVITGPVAPEQLGRFADEFVVRLFDVGVTATTIRGVAAPETVVEVPSSSLIQYDISMSEIATVIAAAADTSPAGDVDAANARIRTGTASRTAEQIANLTLRINDDGSSLTIGDVTRIEVGGVNRERAYFVGDNPAISIRVDRSEDGDAIAIQHLVEEVAAELEATLPAGTEIDLIRTRAEAISGRLNTLLDNAGTGLALVVGLLFLFLNTRTALWVAAGIPVALTAAIALMWVAGLTINMISLFALIITLGIVVDDAIVVGEHADYRRRTLGEDPVTAAENAARRMAAPVFSATVTTVLAFAALTAIGGRFGDMIADIPFTVIVVLIASLVECFLILPNHMSHALKERQVTGFSRFRVGMAALALTLTSMVLTGFVLLVGTMVLARFGVLETAASGLPAGIGAGFFGLAAALGFILLWGGFALLPKARKQRAIIAMSQNGIDSVSRMINTGFEWLRETLFRPLMRFVVWARYPILAATFLVLATQVGHFLRGDVTWRFFNAPELSSVSGNFAMLDGATREDSMAMMREMQRATEAVAARYEEEYGRNPLLYVLSEVGGNTGGGLSGVENKDTDLLGSIAIELIDADFRPYSAFQFVADLQDEVRQLPQTETVSFRGWRGGPGGDAIDVQIFGADTATLKQAAEAVQARLVIYPEVSALEDSMAYDREELSLELTPQGEALGFEIGELGRVMRNRLGGIEAATYPDGPRTAAIRVELPEGELTADFLDRVLLRAASGQYVPLADIVTVTARQGFSTIQRENGIRLISVTGDLSEDDPARAEEIMDELENVIIPEVEENYGVSTQLSGLAEQERDFLGDALTGFILCLVGIYLVLAWIFASWTRPLVVMAIIPFGLVGTIYGHLDWDVPLSMFTVVGLIGMTGIIINDSIVLVTTVDEYAQERGLIPAIIDGACDRLRPVMLTTLTTVLGLAPLLYETSRDAQFLKPTVITLVYGLSFGMVIVLLVVPAILAMQQDVGKQVTALRRALGAGSRRPVLALSTAALAATMLGWFAATMGAALVTGSMAGPLAGLAAEGALMMPLAVFLGGVALLCLLAWIGAAIAHRLATRKPVSA</sequence>
<feature type="transmembrane region" description="Helical" evidence="1">
    <location>
        <begin position="1186"/>
        <end position="1207"/>
    </location>
</feature>
<gene>
    <name evidence="2" type="ORF">GCM10023209_28770</name>
</gene>
<feature type="transmembrane region" description="Helical" evidence="1">
    <location>
        <begin position="612"/>
        <end position="636"/>
    </location>
</feature>
<dbReference type="SUPFAM" id="SSF82714">
    <property type="entry name" value="Multidrug efflux transporter AcrB TolC docking domain, DN and DC subdomains"/>
    <property type="match status" value="2"/>
</dbReference>
<dbReference type="Proteomes" id="UP001499910">
    <property type="component" value="Unassembled WGS sequence"/>
</dbReference>
<feature type="transmembrane region" description="Helical" evidence="1">
    <location>
        <begin position="964"/>
        <end position="983"/>
    </location>
</feature>
<dbReference type="SUPFAM" id="SSF82866">
    <property type="entry name" value="Multidrug efflux transporter AcrB transmembrane domain"/>
    <property type="match status" value="2"/>
</dbReference>